<feature type="transmembrane region" description="Helical" evidence="2">
    <location>
        <begin position="89"/>
        <end position="110"/>
    </location>
</feature>
<organism evidence="3 4">
    <name type="scientific">Sphingomonas citri</name>
    <dbReference type="NCBI Taxonomy" id="2862499"/>
    <lineage>
        <taxon>Bacteria</taxon>
        <taxon>Pseudomonadati</taxon>
        <taxon>Pseudomonadota</taxon>
        <taxon>Alphaproteobacteria</taxon>
        <taxon>Sphingomonadales</taxon>
        <taxon>Sphingomonadaceae</taxon>
        <taxon>Sphingomonas</taxon>
    </lineage>
</organism>
<feature type="transmembrane region" description="Helical" evidence="2">
    <location>
        <begin position="168"/>
        <end position="184"/>
    </location>
</feature>
<evidence type="ECO:0000313" key="3">
    <source>
        <dbReference type="EMBL" id="MBW6532944.1"/>
    </source>
</evidence>
<dbReference type="RefSeq" id="WP_219750521.1">
    <property type="nucleotide sequence ID" value="NZ_JAHXZN010000011.1"/>
</dbReference>
<dbReference type="Proteomes" id="UP000759103">
    <property type="component" value="Unassembled WGS sequence"/>
</dbReference>
<protein>
    <submittedName>
        <fullName evidence="3">Uncharacterized protein</fullName>
    </submittedName>
</protein>
<keyword evidence="2" id="KW-0812">Transmembrane</keyword>
<comment type="caution">
    <text evidence="3">The sequence shown here is derived from an EMBL/GenBank/DDBJ whole genome shotgun (WGS) entry which is preliminary data.</text>
</comment>
<feature type="region of interest" description="Disordered" evidence="1">
    <location>
        <begin position="139"/>
        <end position="166"/>
    </location>
</feature>
<feature type="compositionally biased region" description="Basic and acidic residues" evidence="1">
    <location>
        <begin position="149"/>
        <end position="166"/>
    </location>
</feature>
<name>A0ABS7BTL9_9SPHN</name>
<evidence type="ECO:0000313" key="4">
    <source>
        <dbReference type="Proteomes" id="UP000759103"/>
    </source>
</evidence>
<gene>
    <name evidence="3" type="ORF">KZ820_19555</name>
</gene>
<sequence>MNHRLVQWIWHVKGSLALAPGQTSDEVFARLDPLFRETGTTRQRDGSRLRFRKRDQAAQDRMAVFDGGELRVERGAEAPVLRYHLTSRALLFCFLAPLMFLVVARLTVIVGEYNKPTPAEIAAKEKREEAKAALPMSPIDTFLGAPAPEKPKKKDPKSKDDDDKPRPTAAYVFAGIFSVLYLVGRIGQARLVRRLFTARLSTL</sequence>
<keyword evidence="4" id="KW-1185">Reference proteome</keyword>
<accession>A0ABS7BTL9</accession>
<keyword evidence="2" id="KW-0472">Membrane</keyword>
<dbReference type="EMBL" id="JAHXZN010000011">
    <property type="protein sequence ID" value="MBW6532944.1"/>
    <property type="molecule type" value="Genomic_DNA"/>
</dbReference>
<evidence type="ECO:0000256" key="1">
    <source>
        <dbReference type="SAM" id="MobiDB-lite"/>
    </source>
</evidence>
<keyword evidence="2" id="KW-1133">Transmembrane helix</keyword>
<proteinExistence type="predicted"/>
<evidence type="ECO:0000256" key="2">
    <source>
        <dbReference type="SAM" id="Phobius"/>
    </source>
</evidence>
<reference evidence="3 4" key="1">
    <citation type="submission" date="2021-07" db="EMBL/GenBank/DDBJ databases">
        <title>Sphingomonas sp.</title>
        <authorList>
            <person name="Feng G."/>
            <person name="Li J."/>
            <person name="Pan M."/>
        </authorList>
    </citation>
    <scope>NUCLEOTIDE SEQUENCE [LARGE SCALE GENOMIC DNA]</scope>
    <source>
        <strain evidence="3 4">RRHST34</strain>
    </source>
</reference>